<dbReference type="EMBL" id="UXSR01000618">
    <property type="protein sequence ID" value="VDD77074.1"/>
    <property type="molecule type" value="Genomic_DNA"/>
</dbReference>
<organism evidence="2 3">
    <name type="scientific">Mesocestoides corti</name>
    <name type="common">Flatworm</name>
    <dbReference type="NCBI Taxonomy" id="53468"/>
    <lineage>
        <taxon>Eukaryota</taxon>
        <taxon>Metazoa</taxon>
        <taxon>Spiralia</taxon>
        <taxon>Lophotrochozoa</taxon>
        <taxon>Platyhelminthes</taxon>
        <taxon>Cestoda</taxon>
        <taxon>Eucestoda</taxon>
        <taxon>Cyclophyllidea</taxon>
        <taxon>Mesocestoididae</taxon>
        <taxon>Mesocestoides</taxon>
    </lineage>
</organism>
<evidence type="ECO:0000259" key="1">
    <source>
        <dbReference type="Pfam" id="PF03949"/>
    </source>
</evidence>
<dbReference type="GO" id="GO:0004473">
    <property type="term" value="F:malate dehydrogenase (decarboxylating) (NADP+) activity"/>
    <property type="evidence" value="ECO:0007669"/>
    <property type="project" value="TreeGrafter"/>
</dbReference>
<dbReference type="Proteomes" id="UP000267029">
    <property type="component" value="Unassembled WGS sequence"/>
</dbReference>
<dbReference type="GO" id="GO:0051287">
    <property type="term" value="F:NAD binding"/>
    <property type="evidence" value="ECO:0007669"/>
    <property type="project" value="InterPro"/>
</dbReference>
<keyword evidence="3" id="KW-1185">Reference proteome</keyword>
<dbReference type="Gene3D" id="3.40.50.720">
    <property type="entry name" value="NAD(P)-binding Rossmann-like Domain"/>
    <property type="match status" value="1"/>
</dbReference>
<feature type="domain" description="Malic enzyme NAD-binding" evidence="1">
    <location>
        <begin position="14"/>
        <end position="90"/>
    </location>
</feature>
<dbReference type="GO" id="GO:0006108">
    <property type="term" value="P:malate metabolic process"/>
    <property type="evidence" value="ECO:0007669"/>
    <property type="project" value="TreeGrafter"/>
</dbReference>
<name>A0A3P6GSW7_MESCO</name>
<accession>A0A3P6GSW7</accession>
<dbReference type="Pfam" id="PF03949">
    <property type="entry name" value="Malic_M"/>
    <property type="match status" value="1"/>
</dbReference>
<dbReference type="PANTHER" id="PTHR23406">
    <property type="entry name" value="MALIC ENZYME-RELATED"/>
    <property type="match status" value="1"/>
</dbReference>
<proteinExistence type="predicted"/>
<evidence type="ECO:0000313" key="2">
    <source>
        <dbReference type="EMBL" id="VDD77074.1"/>
    </source>
</evidence>
<dbReference type="PANTHER" id="PTHR23406:SF90">
    <property type="entry name" value="MALIC ENZYME-RELATED"/>
    <property type="match status" value="1"/>
</dbReference>
<dbReference type="AlphaFoldDB" id="A0A3P6GSW7"/>
<dbReference type="STRING" id="53468.A0A3P6GSW7"/>
<protein>
    <recommendedName>
        <fullName evidence="1">Malic enzyme NAD-binding domain-containing protein</fullName>
    </recommendedName>
</protein>
<dbReference type="InterPro" id="IPR012302">
    <property type="entry name" value="Malic_NAD-bd"/>
</dbReference>
<dbReference type="OrthoDB" id="5365701at2759"/>
<sequence>MRLDPSDVPPNTSVTRKPGQANNAYIFPGMVLGIVATKIHPVTESDFIVAAEALSENVPDEELCQGNLFPPWSKIRSVSYAIANHVAHNAFRQGRCWLNRCNGPGGLKEEDIDEIVLHTANYPDPLPARSMKP</sequence>
<dbReference type="InterPro" id="IPR036291">
    <property type="entry name" value="NAD(P)-bd_dom_sf"/>
</dbReference>
<reference evidence="2 3" key="1">
    <citation type="submission" date="2018-10" db="EMBL/GenBank/DDBJ databases">
        <authorList>
            <consortium name="Pathogen Informatics"/>
        </authorList>
    </citation>
    <scope>NUCLEOTIDE SEQUENCE [LARGE SCALE GENOMIC DNA]</scope>
</reference>
<dbReference type="SUPFAM" id="SSF51735">
    <property type="entry name" value="NAD(P)-binding Rossmann-fold domains"/>
    <property type="match status" value="1"/>
</dbReference>
<evidence type="ECO:0000313" key="3">
    <source>
        <dbReference type="Proteomes" id="UP000267029"/>
    </source>
</evidence>
<gene>
    <name evidence="2" type="ORF">MCOS_LOCUS3077</name>
</gene>